<name>A0AAQ3KFS5_9LILI</name>
<gene>
    <name evidence="1" type="ORF">Cni_G16143</name>
</gene>
<organism evidence="1 2">
    <name type="scientific">Canna indica</name>
    <name type="common">Indian-shot</name>
    <dbReference type="NCBI Taxonomy" id="4628"/>
    <lineage>
        <taxon>Eukaryota</taxon>
        <taxon>Viridiplantae</taxon>
        <taxon>Streptophyta</taxon>
        <taxon>Embryophyta</taxon>
        <taxon>Tracheophyta</taxon>
        <taxon>Spermatophyta</taxon>
        <taxon>Magnoliopsida</taxon>
        <taxon>Liliopsida</taxon>
        <taxon>Zingiberales</taxon>
        <taxon>Cannaceae</taxon>
        <taxon>Canna</taxon>
    </lineage>
</organism>
<keyword evidence="2" id="KW-1185">Reference proteome</keyword>
<evidence type="ECO:0000313" key="1">
    <source>
        <dbReference type="EMBL" id="WOL07402.1"/>
    </source>
</evidence>
<reference evidence="1 2" key="1">
    <citation type="submission" date="2023-10" db="EMBL/GenBank/DDBJ databases">
        <title>Chromosome-scale genome assembly provides insights into flower coloration mechanisms of Canna indica.</title>
        <authorList>
            <person name="Li C."/>
        </authorList>
    </citation>
    <scope>NUCLEOTIDE SEQUENCE [LARGE SCALE GENOMIC DNA]</scope>
    <source>
        <tissue evidence="1">Flower</tissue>
    </source>
</reference>
<dbReference type="Proteomes" id="UP001327560">
    <property type="component" value="Chromosome 5"/>
</dbReference>
<protein>
    <submittedName>
        <fullName evidence="1">Uncharacterized protein</fullName>
    </submittedName>
</protein>
<sequence length="101" mass="11259">MHFPSSFLRCNPLSPHYLPVPPPPSVLSPCHLLQHLPLCHLSTPPIPKSFIAPSPSPVQGDQMLDEVEVKAPVVVLLLLFPVLAADWQYHWYDSFSLNLVS</sequence>
<dbReference type="AlphaFoldDB" id="A0AAQ3KFS5"/>
<evidence type="ECO:0000313" key="2">
    <source>
        <dbReference type="Proteomes" id="UP001327560"/>
    </source>
</evidence>
<accession>A0AAQ3KFS5</accession>
<proteinExistence type="predicted"/>
<dbReference type="EMBL" id="CP136894">
    <property type="protein sequence ID" value="WOL07402.1"/>
    <property type="molecule type" value="Genomic_DNA"/>
</dbReference>